<feature type="binding site" evidence="11">
    <location>
        <position position="258"/>
    </location>
    <ligand>
        <name>L-glutamine</name>
        <dbReference type="ChEBI" id="CHEBI:58359"/>
    </ligand>
</feature>
<keyword evidence="8 11" id="KW-0665">Pyrimidine biosynthesis</keyword>
<evidence type="ECO:0000313" key="14">
    <source>
        <dbReference type="Proteomes" id="UP000321532"/>
    </source>
</evidence>
<feature type="binding site" evidence="11">
    <location>
        <position position="229"/>
    </location>
    <ligand>
        <name>L-glutamine</name>
        <dbReference type="ChEBI" id="CHEBI:58359"/>
    </ligand>
</feature>
<comment type="subunit">
    <text evidence="11">Composed of two chains; the small (or glutamine) chain promotes the hydrolysis of glutamine to ammonia, which is used by the large (or ammonia) chain to synthesize carbamoyl phosphate. Tetramer of heterodimers (alpha,beta)4.</text>
</comment>
<feature type="region of interest" description="CPSase" evidence="11">
    <location>
        <begin position="1"/>
        <end position="180"/>
    </location>
</feature>
<comment type="catalytic activity">
    <reaction evidence="10 11">
        <text>L-glutamine + H2O = L-glutamate + NH4(+)</text>
        <dbReference type="Rhea" id="RHEA:15889"/>
        <dbReference type="ChEBI" id="CHEBI:15377"/>
        <dbReference type="ChEBI" id="CHEBI:28938"/>
        <dbReference type="ChEBI" id="CHEBI:29985"/>
        <dbReference type="ChEBI" id="CHEBI:58359"/>
    </reaction>
</comment>
<evidence type="ECO:0000256" key="4">
    <source>
        <dbReference type="ARBA" id="ARBA00022598"/>
    </source>
</evidence>
<dbReference type="InterPro" id="IPR017926">
    <property type="entry name" value="GATASE"/>
</dbReference>
<evidence type="ECO:0000256" key="10">
    <source>
        <dbReference type="ARBA" id="ARBA00049285"/>
    </source>
</evidence>
<feature type="active site" evidence="11">
    <location>
        <position position="343"/>
    </location>
</feature>
<comment type="similarity">
    <text evidence="3 11">Belongs to the CarA family.</text>
</comment>
<dbReference type="PROSITE" id="PS51273">
    <property type="entry name" value="GATASE_TYPE_1"/>
    <property type="match status" value="1"/>
</dbReference>
<dbReference type="GO" id="GO:0004088">
    <property type="term" value="F:carbamoyl-phosphate synthase (glutamine-hydrolyzing) activity"/>
    <property type="evidence" value="ECO:0007669"/>
    <property type="project" value="UniProtKB-UniRule"/>
</dbReference>
<dbReference type="UniPathway" id="UPA00068">
    <property type="reaction ID" value="UER00171"/>
</dbReference>
<evidence type="ECO:0000256" key="7">
    <source>
        <dbReference type="ARBA" id="ARBA00022962"/>
    </source>
</evidence>
<dbReference type="CDD" id="cd01744">
    <property type="entry name" value="GATase1_CPSase"/>
    <property type="match status" value="1"/>
</dbReference>
<dbReference type="PRINTS" id="PR00097">
    <property type="entry name" value="ANTSNTHASEII"/>
</dbReference>
<dbReference type="Pfam" id="PF00117">
    <property type="entry name" value="GATase"/>
    <property type="match status" value="1"/>
</dbReference>
<feature type="binding site" evidence="11">
    <location>
        <position position="301"/>
    </location>
    <ligand>
        <name>L-glutamine</name>
        <dbReference type="ChEBI" id="CHEBI:58359"/>
    </ligand>
</feature>
<dbReference type="GO" id="GO:0006207">
    <property type="term" value="P:'de novo' pyrimidine nucleobase biosynthetic process"/>
    <property type="evidence" value="ECO:0007669"/>
    <property type="project" value="InterPro"/>
</dbReference>
<evidence type="ECO:0000256" key="6">
    <source>
        <dbReference type="ARBA" id="ARBA00022840"/>
    </source>
</evidence>
<comment type="pathway">
    <text evidence="1 11">Pyrimidine metabolism; UMP biosynthesis via de novo pathway; (S)-dihydroorotate from bicarbonate: step 1/3.</text>
</comment>
<reference evidence="13 14" key="1">
    <citation type="submission" date="2019-07" db="EMBL/GenBank/DDBJ databases">
        <title>Whole genome shotgun sequence of Adhaeribacter aerolatus NBRC 106133.</title>
        <authorList>
            <person name="Hosoyama A."/>
            <person name="Uohara A."/>
            <person name="Ohji S."/>
            <person name="Ichikawa N."/>
        </authorList>
    </citation>
    <scope>NUCLEOTIDE SEQUENCE [LARGE SCALE GENOMIC DNA]</scope>
    <source>
        <strain evidence="13 14">NBRC 106133</strain>
    </source>
</reference>
<dbReference type="PANTHER" id="PTHR43418:SF7">
    <property type="entry name" value="CARBAMOYL-PHOSPHATE SYNTHASE SMALL CHAIN"/>
    <property type="match status" value="1"/>
</dbReference>
<dbReference type="FunFam" id="3.50.30.20:FF:000001">
    <property type="entry name" value="Carbamoyl-phosphate synthase small chain"/>
    <property type="match status" value="1"/>
</dbReference>
<dbReference type="GO" id="GO:0044205">
    <property type="term" value="P:'de novo' UMP biosynthetic process"/>
    <property type="evidence" value="ECO:0007669"/>
    <property type="project" value="UniProtKB-UniRule"/>
</dbReference>
<dbReference type="GO" id="GO:0006526">
    <property type="term" value="P:L-arginine biosynthetic process"/>
    <property type="evidence" value="ECO:0007669"/>
    <property type="project" value="UniProtKB-UniRule"/>
</dbReference>
<organism evidence="13 14">
    <name type="scientific">Adhaeribacter aerolatus</name>
    <dbReference type="NCBI Taxonomy" id="670289"/>
    <lineage>
        <taxon>Bacteria</taxon>
        <taxon>Pseudomonadati</taxon>
        <taxon>Bacteroidota</taxon>
        <taxon>Cytophagia</taxon>
        <taxon>Cytophagales</taxon>
        <taxon>Hymenobacteraceae</taxon>
        <taxon>Adhaeribacter</taxon>
    </lineage>
</organism>
<keyword evidence="7 11" id="KW-0315">Glutamine amidotransferase</keyword>
<dbReference type="SMART" id="SM01097">
    <property type="entry name" value="CPSase_sm_chain"/>
    <property type="match status" value="1"/>
</dbReference>
<dbReference type="InterPro" id="IPR029062">
    <property type="entry name" value="Class_I_gatase-like"/>
</dbReference>
<evidence type="ECO:0000256" key="1">
    <source>
        <dbReference type="ARBA" id="ARBA00004812"/>
    </source>
</evidence>
<dbReference type="PRINTS" id="PR00096">
    <property type="entry name" value="GATASE"/>
</dbReference>
<accession>A0A512ARR9</accession>
<dbReference type="GO" id="GO:0006541">
    <property type="term" value="P:glutamine metabolic process"/>
    <property type="evidence" value="ECO:0007669"/>
    <property type="project" value="InterPro"/>
</dbReference>
<keyword evidence="14" id="KW-1185">Reference proteome</keyword>
<dbReference type="SUPFAM" id="SSF52317">
    <property type="entry name" value="Class I glutamine amidotransferase-like"/>
    <property type="match status" value="1"/>
</dbReference>
<dbReference type="GO" id="GO:0005524">
    <property type="term" value="F:ATP binding"/>
    <property type="evidence" value="ECO:0007669"/>
    <property type="project" value="UniProtKB-UniRule"/>
</dbReference>
<name>A0A512ARR9_9BACT</name>
<feature type="binding site" evidence="11">
    <location>
        <position position="261"/>
    </location>
    <ligand>
        <name>L-glutamine</name>
        <dbReference type="ChEBI" id="CHEBI:58359"/>
    </ligand>
</feature>
<dbReference type="NCBIfam" id="TIGR01368">
    <property type="entry name" value="CPSaseIIsmall"/>
    <property type="match status" value="1"/>
</dbReference>
<dbReference type="InterPro" id="IPR006274">
    <property type="entry name" value="CarbamoylP_synth_ssu"/>
</dbReference>
<dbReference type="Gene3D" id="3.40.50.880">
    <property type="match status" value="1"/>
</dbReference>
<evidence type="ECO:0000256" key="8">
    <source>
        <dbReference type="ARBA" id="ARBA00022975"/>
    </source>
</evidence>
<dbReference type="InterPro" id="IPR050472">
    <property type="entry name" value="Anth_synth/Amidotransfase"/>
</dbReference>
<dbReference type="Proteomes" id="UP000321532">
    <property type="component" value="Unassembled WGS sequence"/>
</dbReference>
<dbReference type="OrthoDB" id="9804328at2"/>
<feature type="active site" description="Nucleophile" evidence="11">
    <location>
        <position position="257"/>
    </location>
</feature>
<dbReference type="PRINTS" id="PR00099">
    <property type="entry name" value="CPSGATASE"/>
</dbReference>
<sequence length="371" mass="41264">MKERIATEAILLLEDGKIYRGKSLGRIGTSSGELCFNTGMTGYQEIFTDPSYYGQIVITTVPHVGNYGVVRKEVESEQVQIKGLVCKEFSEFFSRNSAEGSLQEYFERANIIGICEIDTRELVRHIRDKGAMNAIISSDEADIKILQEKLAETPSMDGLELASKVSTNEVYDLAAPNKQYKVAILDLGVKKNILNNFTQRGCECKVFPFDTSFEEMEKWGPDGYFISNGPGDPAATTQAVENVTKMLEQEKPLFGICMGHQILAQANGISTYKMHNGHRGLNHPVKNLLTGKCEVTSQNHGFAVDAEQVKNNQKVEITHVNLNDGTIEGIRVKDKPAFSVQYHPESSPGPHDSAYLFDEFIQLIKQRKGEA</sequence>
<feature type="binding site" evidence="11">
    <location>
        <position position="231"/>
    </location>
    <ligand>
        <name>L-glutamine</name>
        <dbReference type="ChEBI" id="CHEBI:58359"/>
    </ligand>
</feature>
<dbReference type="NCBIfam" id="NF009475">
    <property type="entry name" value="PRK12838.1"/>
    <property type="match status" value="1"/>
</dbReference>
<feature type="binding site" evidence="11">
    <location>
        <position position="51"/>
    </location>
    <ligand>
        <name>L-glutamine</name>
        <dbReference type="ChEBI" id="CHEBI:58359"/>
    </ligand>
</feature>
<dbReference type="SUPFAM" id="SSF52021">
    <property type="entry name" value="Carbamoyl phosphate synthetase, small subunit N-terminal domain"/>
    <property type="match status" value="1"/>
</dbReference>
<feature type="binding site" evidence="11">
    <location>
        <position position="302"/>
    </location>
    <ligand>
        <name>L-glutamine</name>
        <dbReference type="ChEBI" id="CHEBI:58359"/>
    </ligand>
</feature>
<keyword evidence="4 11" id="KW-0436">Ligase</keyword>
<evidence type="ECO:0000256" key="11">
    <source>
        <dbReference type="HAMAP-Rule" id="MF_01209"/>
    </source>
</evidence>
<dbReference type="EC" id="6.3.5.5" evidence="11"/>
<proteinExistence type="inferred from homology"/>
<comment type="caution">
    <text evidence="13">The sequence shown here is derived from an EMBL/GenBank/DDBJ whole genome shotgun (WGS) entry which is preliminary data.</text>
</comment>
<keyword evidence="11" id="KW-0055">Arginine biosynthesis</keyword>
<feature type="domain" description="Carbamoyl-phosphate synthase small subunit N-terminal" evidence="12">
    <location>
        <begin position="7"/>
        <end position="137"/>
    </location>
</feature>
<dbReference type="EMBL" id="BJYS01000001">
    <property type="protein sequence ID" value="GEO02411.1"/>
    <property type="molecule type" value="Genomic_DNA"/>
</dbReference>
<dbReference type="AlphaFoldDB" id="A0A512ARR9"/>
<dbReference type="GO" id="GO:0004359">
    <property type="term" value="F:glutaminase activity"/>
    <property type="evidence" value="ECO:0007669"/>
    <property type="project" value="RHEA"/>
</dbReference>
<evidence type="ECO:0000259" key="12">
    <source>
        <dbReference type="SMART" id="SM01097"/>
    </source>
</evidence>
<feature type="binding site" evidence="11">
    <location>
        <position position="299"/>
    </location>
    <ligand>
        <name>L-glutamine</name>
        <dbReference type="ChEBI" id="CHEBI:58359"/>
    </ligand>
</feature>
<protein>
    <recommendedName>
        <fullName evidence="11">Carbamoyl phosphate synthase small chain</fullName>
        <ecNumber evidence="11">6.3.5.5</ecNumber>
    </recommendedName>
    <alternativeName>
        <fullName evidence="11">Carbamoyl phosphate synthetase glutamine chain</fullName>
    </alternativeName>
</protein>
<dbReference type="Pfam" id="PF00988">
    <property type="entry name" value="CPSase_sm_chain"/>
    <property type="match status" value="1"/>
</dbReference>
<keyword evidence="5 11" id="KW-0547">Nucleotide-binding</keyword>
<evidence type="ECO:0000256" key="5">
    <source>
        <dbReference type="ARBA" id="ARBA00022741"/>
    </source>
</evidence>
<dbReference type="PANTHER" id="PTHR43418">
    <property type="entry name" value="MULTIFUNCTIONAL TRYPTOPHAN BIOSYNTHESIS PROTEIN-RELATED"/>
    <property type="match status" value="1"/>
</dbReference>
<dbReference type="HAMAP" id="MF_01209">
    <property type="entry name" value="CPSase_S_chain"/>
    <property type="match status" value="1"/>
</dbReference>
<comment type="pathway">
    <text evidence="2 11">Amino-acid biosynthesis; L-arginine biosynthesis; carbamoyl phosphate from bicarbonate: step 1/1.</text>
</comment>
<evidence type="ECO:0000256" key="2">
    <source>
        <dbReference type="ARBA" id="ARBA00005077"/>
    </source>
</evidence>
<keyword evidence="11" id="KW-0028">Amino-acid biosynthesis</keyword>
<gene>
    <name evidence="11 13" type="primary">carA</name>
    <name evidence="13" type="ORF">AAE02nite_00750</name>
</gene>
<comment type="function">
    <text evidence="11">Small subunit of the glutamine-dependent carbamoyl phosphate synthetase (CPSase). CPSase catalyzes the formation of carbamoyl phosphate from the ammonia moiety of glutamine, carbonate, and phosphate donated by ATP, constituting the first step of 2 biosynthetic pathways, one leading to arginine and/or urea and the other to pyrimidine nucleotides. The small subunit (glutamine amidotransferase) binds and cleaves glutamine to supply the large subunit with the substrate ammonia.</text>
</comment>
<dbReference type="InterPro" id="IPR036480">
    <property type="entry name" value="CarbP_synth_ssu_N_sf"/>
</dbReference>
<dbReference type="RefSeq" id="WP_146894457.1">
    <property type="nucleotide sequence ID" value="NZ_BJYS01000001.1"/>
</dbReference>
<evidence type="ECO:0000256" key="3">
    <source>
        <dbReference type="ARBA" id="ARBA00007800"/>
    </source>
</evidence>
<dbReference type="InterPro" id="IPR002474">
    <property type="entry name" value="CarbamoylP_synth_ssu_N"/>
</dbReference>
<dbReference type="InterPro" id="IPR035686">
    <property type="entry name" value="CPSase_GATase1"/>
</dbReference>
<keyword evidence="6 11" id="KW-0067">ATP-binding</keyword>
<comment type="catalytic activity">
    <reaction evidence="9 11">
        <text>hydrogencarbonate + L-glutamine + 2 ATP + H2O = carbamoyl phosphate + L-glutamate + 2 ADP + phosphate + 2 H(+)</text>
        <dbReference type="Rhea" id="RHEA:18633"/>
        <dbReference type="ChEBI" id="CHEBI:15377"/>
        <dbReference type="ChEBI" id="CHEBI:15378"/>
        <dbReference type="ChEBI" id="CHEBI:17544"/>
        <dbReference type="ChEBI" id="CHEBI:29985"/>
        <dbReference type="ChEBI" id="CHEBI:30616"/>
        <dbReference type="ChEBI" id="CHEBI:43474"/>
        <dbReference type="ChEBI" id="CHEBI:58228"/>
        <dbReference type="ChEBI" id="CHEBI:58359"/>
        <dbReference type="ChEBI" id="CHEBI:456216"/>
        <dbReference type="EC" id="6.3.5.5"/>
    </reaction>
</comment>
<evidence type="ECO:0000313" key="13">
    <source>
        <dbReference type="EMBL" id="GEO02411.1"/>
    </source>
</evidence>
<evidence type="ECO:0000256" key="9">
    <source>
        <dbReference type="ARBA" id="ARBA00048816"/>
    </source>
</evidence>
<feature type="active site" evidence="11">
    <location>
        <position position="345"/>
    </location>
</feature>
<dbReference type="UniPathway" id="UPA00070">
    <property type="reaction ID" value="UER00115"/>
</dbReference>
<dbReference type="Gene3D" id="3.50.30.20">
    <property type="entry name" value="Carbamoyl-phosphate synthase small subunit, N-terminal domain"/>
    <property type="match status" value="1"/>
</dbReference>